<organism evidence="1 2">
    <name type="scientific">Diphasiastrum complanatum</name>
    <name type="common">Issler's clubmoss</name>
    <name type="synonym">Lycopodium complanatum</name>
    <dbReference type="NCBI Taxonomy" id="34168"/>
    <lineage>
        <taxon>Eukaryota</taxon>
        <taxon>Viridiplantae</taxon>
        <taxon>Streptophyta</taxon>
        <taxon>Embryophyta</taxon>
        <taxon>Tracheophyta</taxon>
        <taxon>Lycopodiopsida</taxon>
        <taxon>Lycopodiales</taxon>
        <taxon>Lycopodiaceae</taxon>
        <taxon>Lycopodioideae</taxon>
        <taxon>Diphasiastrum</taxon>
    </lineage>
</organism>
<dbReference type="Proteomes" id="UP001162992">
    <property type="component" value="Chromosome 7"/>
</dbReference>
<keyword evidence="2" id="KW-1185">Reference proteome</keyword>
<protein>
    <submittedName>
        <fullName evidence="1">Uncharacterized protein</fullName>
    </submittedName>
</protein>
<dbReference type="EMBL" id="CM055098">
    <property type="protein sequence ID" value="KAJ7550895.1"/>
    <property type="molecule type" value="Genomic_DNA"/>
</dbReference>
<sequence length="191" mass="21508">MRKSGRPKRRARIAWDEENLEYLEATKSPKQKINEPKTPYRPPEEDDGVISPFPDENTTNVDAVAHAEAIRHALSDVASTSNGRRRQRGGGWTSSEDEAEEIEPSTTETAGVNGSSLTFQEHRRKHYDEFRKVKMLLSQGSQLDDEDDIQEDDRGKKSAVCSKPIQDQECCLAGGVCAIELQDDTKWSEKM</sequence>
<accession>A0ACC2D9V0</accession>
<name>A0ACC2D9V0_DIPCM</name>
<evidence type="ECO:0000313" key="2">
    <source>
        <dbReference type="Proteomes" id="UP001162992"/>
    </source>
</evidence>
<proteinExistence type="predicted"/>
<reference evidence="2" key="1">
    <citation type="journal article" date="2024" name="Proc. Natl. Acad. Sci. U.S.A.">
        <title>Extraordinary preservation of gene collinearity over three hundred million years revealed in homosporous lycophytes.</title>
        <authorList>
            <person name="Li C."/>
            <person name="Wickell D."/>
            <person name="Kuo L.Y."/>
            <person name="Chen X."/>
            <person name="Nie B."/>
            <person name="Liao X."/>
            <person name="Peng D."/>
            <person name="Ji J."/>
            <person name="Jenkins J."/>
            <person name="Williams M."/>
            <person name="Shu S."/>
            <person name="Plott C."/>
            <person name="Barry K."/>
            <person name="Rajasekar S."/>
            <person name="Grimwood J."/>
            <person name="Han X."/>
            <person name="Sun S."/>
            <person name="Hou Z."/>
            <person name="He W."/>
            <person name="Dai G."/>
            <person name="Sun C."/>
            <person name="Schmutz J."/>
            <person name="Leebens-Mack J.H."/>
            <person name="Li F.W."/>
            <person name="Wang L."/>
        </authorList>
    </citation>
    <scope>NUCLEOTIDE SEQUENCE [LARGE SCALE GENOMIC DNA]</scope>
    <source>
        <strain evidence="2">cv. PW_Plant_1</strain>
    </source>
</reference>
<gene>
    <name evidence="1" type="ORF">O6H91_07G123400</name>
</gene>
<comment type="caution">
    <text evidence="1">The sequence shown here is derived from an EMBL/GenBank/DDBJ whole genome shotgun (WGS) entry which is preliminary data.</text>
</comment>
<evidence type="ECO:0000313" key="1">
    <source>
        <dbReference type="EMBL" id="KAJ7550895.1"/>
    </source>
</evidence>